<dbReference type="RefSeq" id="WP_048595700.1">
    <property type="nucleotide sequence ID" value="NZ_CVLB01000003.1"/>
</dbReference>
<accession>A0A0G4KA07</accession>
<name>A0A0G4KA07_9SPIR</name>
<dbReference type="AlphaFoldDB" id="A0A0G4KA07"/>
<evidence type="ECO:0000259" key="2">
    <source>
        <dbReference type="PROSITE" id="PS51462"/>
    </source>
</evidence>
<dbReference type="InterPro" id="IPR020084">
    <property type="entry name" value="NUDIX_hydrolase_CS"/>
</dbReference>
<sequence length="168" mass="19697">MKEIWDIYDINKNKTGRFHQRGIPLNKNDYHIVIHAWVVNSKDEVIITKRHKSKKVCPDMWECTEGSILAGEDSSDGALRELEEEIGLSFKKDEAVFLTSFVLEFSNTIVDSYMFRRDVNIEDLVLQENEVSDAMIVNREKYLEMCKSGEIISSIRYFYDIYDKLNNK</sequence>
<dbReference type="Gene3D" id="3.90.79.10">
    <property type="entry name" value="Nucleoside Triphosphate Pyrophosphohydrolase"/>
    <property type="match status" value="1"/>
</dbReference>
<gene>
    <name evidence="3" type="ORF">BRSU_2404</name>
</gene>
<reference evidence="4" key="1">
    <citation type="submission" date="2015-04" db="EMBL/GenBank/DDBJ databases">
        <authorList>
            <person name="Mushtaq Mamoona"/>
        </authorList>
    </citation>
    <scope>NUCLEOTIDE SEQUENCE [LARGE SCALE GENOMIC DNA]</scope>
    <source>
        <strain evidence="4">AN4859/03</strain>
    </source>
</reference>
<dbReference type="Pfam" id="PF00293">
    <property type="entry name" value="NUDIX"/>
    <property type="match status" value="1"/>
</dbReference>
<protein>
    <submittedName>
        <fullName evidence="3">NUDIX hydrolase</fullName>
    </submittedName>
</protein>
<organism evidence="3 4">
    <name type="scientific">Brachyspira suanatina</name>
    <dbReference type="NCBI Taxonomy" id="381802"/>
    <lineage>
        <taxon>Bacteria</taxon>
        <taxon>Pseudomonadati</taxon>
        <taxon>Spirochaetota</taxon>
        <taxon>Spirochaetia</taxon>
        <taxon>Brachyspirales</taxon>
        <taxon>Brachyspiraceae</taxon>
        <taxon>Brachyspira</taxon>
    </lineage>
</organism>
<dbReference type="Proteomes" id="UP000043763">
    <property type="component" value="Unassembled WGS sequence"/>
</dbReference>
<evidence type="ECO:0000256" key="1">
    <source>
        <dbReference type="ARBA" id="ARBA00022801"/>
    </source>
</evidence>
<dbReference type="PANTHER" id="PTHR10885">
    <property type="entry name" value="ISOPENTENYL-DIPHOSPHATE DELTA-ISOMERASE"/>
    <property type="match status" value="1"/>
</dbReference>
<dbReference type="EMBL" id="CVLB01000003">
    <property type="protein sequence ID" value="CRF35061.1"/>
    <property type="molecule type" value="Genomic_DNA"/>
</dbReference>
<dbReference type="OrthoDB" id="9786032at2"/>
<evidence type="ECO:0000313" key="4">
    <source>
        <dbReference type="Proteomes" id="UP000043763"/>
    </source>
</evidence>
<evidence type="ECO:0000313" key="3">
    <source>
        <dbReference type="EMBL" id="CRF35061.1"/>
    </source>
</evidence>
<dbReference type="InterPro" id="IPR015797">
    <property type="entry name" value="NUDIX_hydrolase-like_dom_sf"/>
</dbReference>
<dbReference type="CDD" id="cd04693">
    <property type="entry name" value="NUDIX_Hydrolase"/>
    <property type="match status" value="1"/>
</dbReference>
<dbReference type="PANTHER" id="PTHR10885:SF0">
    <property type="entry name" value="ISOPENTENYL-DIPHOSPHATE DELTA-ISOMERASE"/>
    <property type="match status" value="1"/>
</dbReference>
<feature type="domain" description="Nudix hydrolase" evidence="2">
    <location>
        <begin position="29"/>
        <end position="159"/>
    </location>
</feature>
<dbReference type="SUPFAM" id="SSF55811">
    <property type="entry name" value="Nudix"/>
    <property type="match status" value="1"/>
</dbReference>
<dbReference type="PROSITE" id="PS51462">
    <property type="entry name" value="NUDIX"/>
    <property type="match status" value="1"/>
</dbReference>
<keyword evidence="4" id="KW-1185">Reference proteome</keyword>
<dbReference type="PROSITE" id="PS00893">
    <property type="entry name" value="NUDIX_BOX"/>
    <property type="match status" value="1"/>
</dbReference>
<dbReference type="GO" id="GO:0016787">
    <property type="term" value="F:hydrolase activity"/>
    <property type="evidence" value="ECO:0007669"/>
    <property type="project" value="UniProtKB-KW"/>
</dbReference>
<proteinExistence type="predicted"/>
<keyword evidence="1 3" id="KW-0378">Hydrolase</keyword>
<dbReference type="InterPro" id="IPR000086">
    <property type="entry name" value="NUDIX_hydrolase_dom"/>
</dbReference>